<sequence length="371" mass="42169">MGMQFFLPLYLVFGFLVIVAAWDILGEQKLPQAVVSALMGVPLFLLATFRVAGVGNDDLAYLTMLHEIPSILECSNIYCDYSYTTFNIEFGFFMLLSTLAALARNSYMLFGVSSLAAISFNVRSIRYFSPYFALGMLIYFTHFYLAKDLNAIRLGIASGIVFLAATYLHKKQYMLLAFYLALAMTVHVSSAFFIVPVVLYMLRPTRVMYLLLTVVLVFMTSFVDSKWLLRQMAFISFISEKIDSYLTTEKYGYALPLFDMVNIKNLLLIIAGWVWWKKLEVSYPTFNLVFCVFYCATFLRIVLGDFAILAGRGYASISMFEYILLPMIAVHLFGKRNGFLIVAVYALGALYLNLSSNLRWTGGSEIFFDFL</sequence>
<feature type="transmembrane region" description="Helical" evidence="1">
    <location>
        <begin position="338"/>
        <end position="354"/>
    </location>
</feature>
<organism evidence="2 3">
    <name type="scientific">Pseudomonas fluorescens</name>
    <dbReference type="NCBI Taxonomy" id="294"/>
    <lineage>
        <taxon>Bacteria</taxon>
        <taxon>Pseudomonadati</taxon>
        <taxon>Pseudomonadota</taxon>
        <taxon>Gammaproteobacteria</taxon>
        <taxon>Pseudomonadales</taxon>
        <taxon>Pseudomonadaceae</taxon>
        <taxon>Pseudomonas</taxon>
    </lineage>
</organism>
<gene>
    <name evidence="2" type="ORF">E4T65_18050</name>
</gene>
<proteinExistence type="predicted"/>
<feature type="transmembrane region" description="Helical" evidence="1">
    <location>
        <begin position="90"/>
        <end position="116"/>
    </location>
</feature>
<protein>
    <submittedName>
        <fullName evidence="2">EpsG family protein</fullName>
    </submittedName>
</protein>
<feature type="transmembrane region" description="Helical" evidence="1">
    <location>
        <begin position="33"/>
        <end position="52"/>
    </location>
</feature>
<feature type="transmembrane region" description="Helical" evidence="1">
    <location>
        <begin position="6"/>
        <end position="26"/>
    </location>
</feature>
<dbReference type="EMBL" id="SPVI01000011">
    <property type="protein sequence ID" value="TFW41846.1"/>
    <property type="molecule type" value="Genomic_DNA"/>
</dbReference>
<dbReference type="AlphaFoldDB" id="A0A4Y9THG2"/>
<dbReference type="RefSeq" id="WP_135196691.1">
    <property type="nucleotide sequence ID" value="NZ_SPVI01000011.1"/>
</dbReference>
<dbReference type="Proteomes" id="UP000297322">
    <property type="component" value="Unassembled WGS sequence"/>
</dbReference>
<keyword evidence="1" id="KW-0812">Transmembrane</keyword>
<feature type="transmembrane region" description="Helical" evidence="1">
    <location>
        <begin position="281"/>
        <end position="302"/>
    </location>
</feature>
<comment type="caution">
    <text evidence="2">The sequence shown here is derived from an EMBL/GenBank/DDBJ whole genome shotgun (WGS) entry which is preliminary data.</text>
</comment>
<keyword evidence="1" id="KW-1133">Transmembrane helix</keyword>
<feature type="transmembrane region" description="Helical" evidence="1">
    <location>
        <begin position="176"/>
        <end position="202"/>
    </location>
</feature>
<feature type="transmembrane region" description="Helical" evidence="1">
    <location>
        <begin position="314"/>
        <end position="332"/>
    </location>
</feature>
<evidence type="ECO:0000256" key="1">
    <source>
        <dbReference type="SAM" id="Phobius"/>
    </source>
</evidence>
<accession>A0A4Y9THG2</accession>
<feature type="transmembrane region" description="Helical" evidence="1">
    <location>
        <begin position="151"/>
        <end position="169"/>
    </location>
</feature>
<reference evidence="2 3" key="1">
    <citation type="submission" date="2019-03" db="EMBL/GenBank/DDBJ databases">
        <title>Biocontrol and xenobiotic degradation properties of endophytic Pseudomonas fluorescens strain BRZ63.</title>
        <authorList>
            <person name="Chlebek D.A."/>
            <person name="Pinski A."/>
            <person name="Zur J.P."/>
            <person name="Michalska J."/>
            <person name="Hupert-Kocurek K.T."/>
        </authorList>
    </citation>
    <scope>NUCLEOTIDE SEQUENCE [LARGE SCALE GENOMIC DNA]</scope>
    <source>
        <strain evidence="2 3">BRZ63</strain>
    </source>
</reference>
<feature type="transmembrane region" description="Helical" evidence="1">
    <location>
        <begin position="128"/>
        <end position="145"/>
    </location>
</feature>
<keyword evidence="1" id="KW-0472">Membrane</keyword>
<dbReference type="InterPro" id="IPR049458">
    <property type="entry name" value="EpsG-like"/>
</dbReference>
<feature type="transmembrane region" description="Helical" evidence="1">
    <location>
        <begin position="250"/>
        <end position="275"/>
    </location>
</feature>
<evidence type="ECO:0000313" key="2">
    <source>
        <dbReference type="EMBL" id="TFW41846.1"/>
    </source>
</evidence>
<evidence type="ECO:0000313" key="3">
    <source>
        <dbReference type="Proteomes" id="UP000297322"/>
    </source>
</evidence>
<dbReference type="Pfam" id="PF14897">
    <property type="entry name" value="EpsG"/>
    <property type="match status" value="1"/>
</dbReference>
<name>A0A4Y9THG2_PSEFL</name>
<feature type="transmembrane region" description="Helical" evidence="1">
    <location>
        <begin position="208"/>
        <end position="229"/>
    </location>
</feature>